<dbReference type="Proteomes" id="UP000196258">
    <property type="component" value="Unassembled WGS sequence"/>
</dbReference>
<evidence type="ECO:0000313" key="1">
    <source>
        <dbReference type="EMBL" id="OUQ03502.1"/>
    </source>
</evidence>
<comment type="caution">
    <text evidence="1">The sequence shown here is derived from an EMBL/GenBank/DDBJ whole genome shotgun (WGS) entry which is preliminary data.</text>
</comment>
<sequence length="77" mass="9343">MIYRLLADKLENKYTVNEILKTLREMEVIDTQYNGYIPAYKRTQITDELHQLFGFRTDYEIIGKKKMRNIIKNTKIR</sequence>
<dbReference type="EMBL" id="NFLB01000019">
    <property type="protein sequence ID" value="OUQ03502.1"/>
    <property type="molecule type" value="Genomic_DNA"/>
</dbReference>
<reference evidence="2" key="1">
    <citation type="submission" date="2017-04" db="EMBL/GenBank/DDBJ databases">
        <title>Function of individual gut microbiota members based on whole genome sequencing of pure cultures obtained from chicken caecum.</title>
        <authorList>
            <person name="Medvecky M."/>
            <person name="Cejkova D."/>
            <person name="Polansky O."/>
            <person name="Karasova D."/>
            <person name="Kubasova T."/>
            <person name="Cizek A."/>
            <person name="Rychlik I."/>
        </authorList>
    </citation>
    <scope>NUCLEOTIDE SEQUENCE [LARGE SCALE GENOMIC DNA]</scope>
    <source>
        <strain evidence="2">An149</strain>
    </source>
</reference>
<evidence type="ECO:0000313" key="2">
    <source>
        <dbReference type="Proteomes" id="UP000196258"/>
    </source>
</evidence>
<dbReference type="AlphaFoldDB" id="A0A1Y4Q1S1"/>
<proteinExistence type="predicted"/>
<name>A0A1Y4Q1S1_9FIRM</name>
<protein>
    <submittedName>
        <fullName evidence="1">Transposase</fullName>
    </submittedName>
</protein>
<organism evidence="1 2">
    <name type="scientific">Thomasclavelia spiroformis</name>
    <dbReference type="NCBI Taxonomy" id="29348"/>
    <lineage>
        <taxon>Bacteria</taxon>
        <taxon>Bacillati</taxon>
        <taxon>Bacillota</taxon>
        <taxon>Erysipelotrichia</taxon>
        <taxon>Erysipelotrichales</taxon>
        <taxon>Coprobacillaceae</taxon>
        <taxon>Thomasclavelia</taxon>
    </lineage>
</organism>
<accession>A0A1Y4Q1S1</accession>
<gene>
    <name evidence="1" type="ORF">B5E91_12635</name>
</gene>